<reference evidence="2 3" key="1">
    <citation type="submission" date="2019-09" db="EMBL/GenBank/DDBJ databases">
        <title>Genome sequence of Hymenobacter sp. M3.</title>
        <authorList>
            <person name="Srinivasan S."/>
        </authorList>
    </citation>
    <scope>NUCLEOTIDE SEQUENCE [LARGE SCALE GENOMIC DNA]</scope>
    <source>
        <strain evidence="2 3">M3</strain>
    </source>
</reference>
<name>A0A7L4ZVE6_9BACT</name>
<evidence type="ECO:0000313" key="2">
    <source>
        <dbReference type="EMBL" id="KAA9339436.1"/>
    </source>
</evidence>
<proteinExistence type="predicted"/>
<dbReference type="AlphaFoldDB" id="A0A7L4ZVE6"/>
<comment type="caution">
    <text evidence="2">The sequence shown here is derived from an EMBL/GenBank/DDBJ whole genome shotgun (WGS) entry which is preliminary data.</text>
</comment>
<sequence>MPSLLLLLGLVLPFFGPAAARPAPAPNPYVGMWEYRTDSTLFRVQLREKRNFQMPNQKVSDVVLGSYSFSRNGRVVEETFSEKSRYVAPFGMLKPGYETRLSVVFQDQLGLNHARVSLQFKPGQPDVLVWTREYALETVRINDNRPARFTLPNTFELVRTK</sequence>
<feature type="domain" description="DUF6705" evidence="1">
    <location>
        <begin position="27"/>
        <end position="121"/>
    </location>
</feature>
<evidence type="ECO:0000313" key="3">
    <source>
        <dbReference type="Proteomes" id="UP000326380"/>
    </source>
</evidence>
<accession>A0A7L4ZVE6</accession>
<keyword evidence="3" id="KW-1185">Reference proteome</keyword>
<dbReference type="RefSeq" id="WP_151077084.1">
    <property type="nucleotide sequence ID" value="NZ_CP047647.1"/>
</dbReference>
<dbReference type="EMBL" id="VTWU01000001">
    <property type="protein sequence ID" value="KAA9339436.1"/>
    <property type="molecule type" value="Genomic_DNA"/>
</dbReference>
<gene>
    <name evidence="2" type="ORF">F0P96_02105</name>
</gene>
<evidence type="ECO:0000259" key="1">
    <source>
        <dbReference type="Pfam" id="PF20448"/>
    </source>
</evidence>
<organism evidence="2 3">
    <name type="scientific">Hymenobacter busanensis</name>
    <dbReference type="NCBI Taxonomy" id="2607656"/>
    <lineage>
        <taxon>Bacteria</taxon>
        <taxon>Pseudomonadati</taxon>
        <taxon>Bacteroidota</taxon>
        <taxon>Cytophagia</taxon>
        <taxon>Cytophagales</taxon>
        <taxon>Hymenobacteraceae</taxon>
        <taxon>Hymenobacter</taxon>
    </lineage>
</organism>
<protein>
    <recommendedName>
        <fullName evidence="1">DUF6705 domain-containing protein</fullName>
    </recommendedName>
</protein>
<dbReference type="Pfam" id="PF20448">
    <property type="entry name" value="DUF6705"/>
    <property type="match status" value="1"/>
</dbReference>
<dbReference type="Proteomes" id="UP000326380">
    <property type="component" value="Unassembled WGS sequence"/>
</dbReference>
<dbReference type="InterPro" id="IPR046551">
    <property type="entry name" value="DUF6705"/>
</dbReference>